<protein>
    <submittedName>
        <fullName evidence="2">Uncharacterized protein</fullName>
    </submittedName>
</protein>
<dbReference type="Proteomes" id="UP001595379">
    <property type="component" value="Unassembled WGS sequence"/>
</dbReference>
<keyword evidence="3" id="KW-1185">Reference proteome</keyword>
<proteinExistence type="predicted"/>
<feature type="transmembrane region" description="Helical" evidence="1">
    <location>
        <begin position="73"/>
        <end position="94"/>
    </location>
</feature>
<name>A0ABV6ZZ66_9PROT</name>
<reference evidence="3" key="1">
    <citation type="journal article" date="2019" name="Int. J. Syst. Evol. Microbiol.">
        <title>The Global Catalogue of Microorganisms (GCM) 10K type strain sequencing project: providing services to taxonomists for standard genome sequencing and annotation.</title>
        <authorList>
            <consortium name="The Broad Institute Genomics Platform"/>
            <consortium name="The Broad Institute Genome Sequencing Center for Infectious Disease"/>
            <person name="Wu L."/>
            <person name="Ma J."/>
        </authorList>
    </citation>
    <scope>NUCLEOTIDE SEQUENCE [LARGE SCALE GENOMIC DNA]</scope>
    <source>
        <strain evidence="3">KCTC 52487</strain>
    </source>
</reference>
<keyword evidence="1" id="KW-0472">Membrane</keyword>
<evidence type="ECO:0000313" key="2">
    <source>
        <dbReference type="EMBL" id="MFC2926702.1"/>
    </source>
</evidence>
<evidence type="ECO:0000256" key="1">
    <source>
        <dbReference type="SAM" id="Phobius"/>
    </source>
</evidence>
<keyword evidence="1" id="KW-0812">Transmembrane</keyword>
<feature type="transmembrane region" description="Helical" evidence="1">
    <location>
        <begin position="100"/>
        <end position="123"/>
    </location>
</feature>
<dbReference type="EMBL" id="JBHRSV010000020">
    <property type="protein sequence ID" value="MFC2926702.1"/>
    <property type="molecule type" value="Genomic_DNA"/>
</dbReference>
<dbReference type="RefSeq" id="WP_343164665.1">
    <property type="nucleotide sequence ID" value="NZ_JBHRSV010000020.1"/>
</dbReference>
<keyword evidence="1" id="KW-1133">Transmembrane helix</keyword>
<gene>
    <name evidence="2" type="ORF">ACFOOR_11345</name>
</gene>
<sequence length="135" mass="14541">MFNIFPKMIVPIIIYAIVAFIAGTGSMDHVLFTIPMMSTPDGWGLRTGDLLLVLGLIFLFIEFMESAGTGATTIINHALSMVIFVIALALFLLVGRFATSTFFILMMMTLIDVMAGFVVTIVASRRDLAVGDGGA</sequence>
<evidence type="ECO:0000313" key="3">
    <source>
        <dbReference type="Proteomes" id="UP001595379"/>
    </source>
</evidence>
<feature type="transmembrane region" description="Helical" evidence="1">
    <location>
        <begin position="12"/>
        <end position="37"/>
    </location>
</feature>
<comment type="caution">
    <text evidence="2">The sequence shown here is derived from an EMBL/GenBank/DDBJ whole genome shotgun (WGS) entry which is preliminary data.</text>
</comment>
<feature type="transmembrane region" description="Helical" evidence="1">
    <location>
        <begin position="43"/>
        <end position="61"/>
    </location>
</feature>
<organism evidence="2 3">
    <name type="scientific">Hyphobacterium vulgare</name>
    <dbReference type="NCBI Taxonomy" id="1736751"/>
    <lineage>
        <taxon>Bacteria</taxon>
        <taxon>Pseudomonadati</taxon>
        <taxon>Pseudomonadota</taxon>
        <taxon>Alphaproteobacteria</taxon>
        <taxon>Maricaulales</taxon>
        <taxon>Maricaulaceae</taxon>
        <taxon>Hyphobacterium</taxon>
    </lineage>
</organism>
<accession>A0ABV6ZZ66</accession>